<keyword evidence="1" id="KW-0539">Nucleus</keyword>
<evidence type="ECO:0000313" key="5">
    <source>
        <dbReference type="Proteomes" id="UP001430584"/>
    </source>
</evidence>
<organism evidence="4 5">
    <name type="scientific">Diplodia seriata</name>
    <dbReference type="NCBI Taxonomy" id="420778"/>
    <lineage>
        <taxon>Eukaryota</taxon>
        <taxon>Fungi</taxon>
        <taxon>Dikarya</taxon>
        <taxon>Ascomycota</taxon>
        <taxon>Pezizomycotina</taxon>
        <taxon>Dothideomycetes</taxon>
        <taxon>Dothideomycetes incertae sedis</taxon>
        <taxon>Botryosphaeriales</taxon>
        <taxon>Botryosphaeriaceae</taxon>
        <taxon>Diplodia</taxon>
    </lineage>
</organism>
<protein>
    <recommendedName>
        <fullName evidence="3">Zn(2)-C6 fungal-type domain-containing protein</fullName>
    </recommendedName>
</protein>
<evidence type="ECO:0000256" key="1">
    <source>
        <dbReference type="ARBA" id="ARBA00023242"/>
    </source>
</evidence>
<feature type="compositionally biased region" description="Low complexity" evidence="2">
    <location>
        <begin position="248"/>
        <end position="257"/>
    </location>
</feature>
<dbReference type="Proteomes" id="UP001430584">
    <property type="component" value="Unassembled WGS sequence"/>
</dbReference>
<feature type="compositionally biased region" description="Basic and acidic residues" evidence="2">
    <location>
        <begin position="795"/>
        <end position="805"/>
    </location>
</feature>
<feature type="compositionally biased region" description="Acidic residues" evidence="2">
    <location>
        <begin position="120"/>
        <end position="130"/>
    </location>
</feature>
<evidence type="ECO:0000256" key="2">
    <source>
        <dbReference type="SAM" id="MobiDB-lite"/>
    </source>
</evidence>
<feature type="region of interest" description="Disordered" evidence="2">
    <location>
        <begin position="277"/>
        <end position="309"/>
    </location>
</feature>
<gene>
    <name evidence="4" type="ORF">SLS55_003492</name>
</gene>
<dbReference type="CDD" id="cd00067">
    <property type="entry name" value="GAL4"/>
    <property type="match status" value="1"/>
</dbReference>
<reference evidence="4 5" key="1">
    <citation type="submission" date="2024-02" db="EMBL/GenBank/DDBJ databases">
        <title>De novo assembly and annotation of 12 fungi associated with fruit tree decline syndrome in Ontario, Canada.</title>
        <authorList>
            <person name="Sulman M."/>
            <person name="Ellouze W."/>
            <person name="Ilyukhin E."/>
        </authorList>
    </citation>
    <scope>NUCLEOTIDE SEQUENCE [LARGE SCALE GENOMIC DNA]</scope>
    <source>
        <strain evidence="4 5">FDS-637</strain>
    </source>
</reference>
<keyword evidence="5" id="KW-1185">Reference proteome</keyword>
<feature type="region of interest" description="Disordered" evidence="2">
    <location>
        <begin position="614"/>
        <end position="809"/>
    </location>
</feature>
<feature type="compositionally biased region" description="Polar residues" evidence="2">
    <location>
        <begin position="719"/>
        <end position="743"/>
    </location>
</feature>
<dbReference type="InterPro" id="IPR001138">
    <property type="entry name" value="Zn2Cys6_DnaBD"/>
</dbReference>
<feature type="compositionally biased region" description="Polar residues" evidence="2">
    <location>
        <begin position="17"/>
        <end position="34"/>
    </location>
</feature>
<evidence type="ECO:0000313" key="4">
    <source>
        <dbReference type="EMBL" id="KAL0262057.1"/>
    </source>
</evidence>
<feature type="region of interest" description="Disordered" evidence="2">
    <location>
        <begin position="856"/>
        <end position="887"/>
    </location>
</feature>
<feature type="region of interest" description="Disordered" evidence="2">
    <location>
        <begin position="405"/>
        <end position="482"/>
    </location>
</feature>
<dbReference type="SMART" id="SM00066">
    <property type="entry name" value="GAL4"/>
    <property type="match status" value="1"/>
</dbReference>
<feature type="compositionally biased region" description="Polar residues" evidence="2">
    <location>
        <begin position="781"/>
        <end position="794"/>
    </location>
</feature>
<feature type="region of interest" description="Disordered" evidence="2">
    <location>
        <begin position="169"/>
        <end position="264"/>
    </location>
</feature>
<feature type="compositionally biased region" description="Pro residues" evidence="2">
    <location>
        <begin position="861"/>
        <end position="887"/>
    </location>
</feature>
<evidence type="ECO:0000259" key="3">
    <source>
        <dbReference type="SMART" id="SM00066"/>
    </source>
</evidence>
<feature type="compositionally biased region" description="Basic and acidic residues" evidence="2">
    <location>
        <begin position="172"/>
        <end position="197"/>
    </location>
</feature>
<dbReference type="EMBL" id="JAJVCZ030000003">
    <property type="protein sequence ID" value="KAL0262057.1"/>
    <property type="molecule type" value="Genomic_DNA"/>
</dbReference>
<accession>A0ABR3CN56</accession>
<feature type="compositionally biased region" description="Basic and acidic residues" evidence="2">
    <location>
        <begin position="432"/>
        <end position="456"/>
    </location>
</feature>
<feature type="region of interest" description="Disordered" evidence="2">
    <location>
        <begin position="1"/>
        <end position="133"/>
    </location>
</feature>
<dbReference type="RefSeq" id="XP_066635086.1">
    <property type="nucleotide sequence ID" value="XM_066774967.1"/>
</dbReference>
<comment type="caution">
    <text evidence="4">The sequence shown here is derived from an EMBL/GenBank/DDBJ whole genome shotgun (WGS) entry which is preliminary data.</text>
</comment>
<name>A0ABR3CN56_9PEZI</name>
<sequence length="993" mass="104857">MDSANGSPSIPGLTLQPDDSNAQLNVQPSVQADSHPSEDQEANHAGTSALDESADKHSTADQQAAPAPKVAIDPQTTTITDKQTVPIPATATDHQKRQTSESALQALRRSKSSATPESDSTFEEPSESDVEQVVVPRRCLHCKIVKKGCTGEKPCSGCIKAKLSAEECVTDDEYRTAQRRRNLTDKKEKPSKKENSGRKSKRAKRQSSVGAAAKRSKSPKKKSGAAGRAAEEEVASAAAHANDGPASTAQTTTATHHTILRAERNIPRNFLRSFSAAMSSESSPPPSSPSPVALVGAGATHNNGLTKPAGDAMSVTERNASEAVQASQAPHPAVSHATTQVPLPASHATSTTHNSYNVGTQIPGLGSHANPALPIHSRQTTMDLMSSMPSTPSQNDLQSANIAANTAPKSGSAAPAKTPRKRNTTKSPAPRVPKEKKTPAPKKNKDENGDGSEKKTKTPRKRGKKAEPKGSGPNNATPVQGSALRNEVLPEDETNKNGANAASTEQHITATQAQIFGGNGQSPASFIPSQHATGFFPGSHFLDNIKLNTLIPPGATHVPSPSEFAAQQQMASSFPNNPYTASVEMGGLTTATPTFNYPAVPGGSRHNLERDMQNPELHEQSAHISPPPGTNANLKSYFEIDAEPSPNGGEKPSYFATPRRSSNTPTDFADAVRAHPPLTDMQIPQYPFGRRGAPTTNGTDKNSGDAERSSQEMNVRPSAPSSETHATAQATSEQMDISPNADGQGSIVPSKRPHPPSTSSSTADAMKRPRTSGPELIQPGAANTTTTPSAQSPHRGNDSNNEHTNSHLHPALDAAPAAPAAFPAAPTAWHPSSQQTPTTHLLAQFVAIADRIRREYDSGMNPPPPTPVAPPAVPAPQPAAVQPPPQPQPFTPHELRAIAAYPPGVSSSTYARLTPAEAMGAEMERYLMWYEDRFGGDVDVGDNRERLSQTPYDVVPPGHPWARLRLDAGMPAVWRVAMRPGLGWPVGGRRGAP</sequence>
<feature type="compositionally biased region" description="Basic residues" evidence="2">
    <location>
        <begin position="214"/>
        <end position="223"/>
    </location>
</feature>
<feature type="compositionally biased region" description="Polar residues" evidence="2">
    <location>
        <begin position="74"/>
        <end position="83"/>
    </location>
</feature>
<proteinExistence type="predicted"/>
<feature type="domain" description="Zn(2)-C6 fungal-type" evidence="3">
    <location>
        <begin position="133"/>
        <end position="179"/>
    </location>
</feature>
<dbReference type="GeneID" id="92007577"/>